<gene>
    <name evidence="4" type="primary">LOC108881235</name>
</gene>
<dbReference type="Pfam" id="PF02932">
    <property type="entry name" value="Neur_chan_memb"/>
    <property type="match status" value="1"/>
</dbReference>
<protein>
    <submittedName>
        <fullName evidence="4">5-hydroxytryptamine receptor 3C</fullName>
    </submittedName>
</protein>
<evidence type="ECO:0000259" key="2">
    <source>
        <dbReference type="Pfam" id="PF02932"/>
    </source>
</evidence>
<dbReference type="Proteomes" id="UP000694890">
    <property type="component" value="Linkage group LG17"/>
</dbReference>
<proteinExistence type="predicted"/>
<evidence type="ECO:0000313" key="3">
    <source>
        <dbReference type="Proteomes" id="UP000694890"/>
    </source>
</evidence>
<feature type="transmembrane region" description="Helical" evidence="1">
    <location>
        <begin position="115"/>
        <end position="132"/>
    </location>
</feature>
<dbReference type="Gene3D" id="1.20.58.390">
    <property type="entry name" value="Neurotransmitter-gated ion-channel transmembrane domain"/>
    <property type="match status" value="1"/>
</dbReference>
<dbReference type="GO" id="GO:0005216">
    <property type="term" value="F:monoatomic ion channel activity"/>
    <property type="evidence" value="ECO:0007669"/>
    <property type="project" value="InterPro"/>
</dbReference>
<dbReference type="InterPro" id="IPR006201">
    <property type="entry name" value="Neur_channel"/>
</dbReference>
<keyword evidence="4" id="KW-0675">Receptor</keyword>
<keyword evidence="1" id="KW-0472">Membrane</keyword>
<dbReference type="InterPro" id="IPR006029">
    <property type="entry name" value="Neurotrans-gated_channel_TM"/>
</dbReference>
<dbReference type="GO" id="GO:0004888">
    <property type="term" value="F:transmembrane signaling receptor activity"/>
    <property type="evidence" value="ECO:0007669"/>
    <property type="project" value="InterPro"/>
</dbReference>
<organism evidence="3 4">
    <name type="scientific">Lates calcarifer</name>
    <name type="common">Barramundi</name>
    <name type="synonym">Holocentrus calcarifer</name>
    <dbReference type="NCBI Taxonomy" id="8187"/>
    <lineage>
        <taxon>Eukaryota</taxon>
        <taxon>Metazoa</taxon>
        <taxon>Chordata</taxon>
        <taxon>Craniata</taxon>
        <taxon>Vertebrata</taxon>
        <taxon>Euteleostomi</taxon>
        <taxon>Actinopterygii</taxon>
        <taxon>Neopterygii</taxon>
        <taxon>Teleostei</taxon>
        <taxon>Neoteleostei</taxon>
        <taxon>Acanthomorphata</taxon>
        <taxon>Carangaria</taxon>
        <taxon>Carangaria incertae sedis</taxon>
        <taxon>Centropomidae</taxon>
        <taxon>Lates</taxon>
    </lineage>
</organism>
<evidence type="ECO:0000313" key="4">
    <source>
        <dbReference type="RefSeq" id="XP_018528613.1"/>
    </source>
</evidence>
<accession>A0AAJ7PJX0</accession>
<dbReference type="SUPFAM" id="SSF90112">
    <property type="entry name" value="Neurotransmitter-gated ion-channel transmembrane pore"/>
    <property type="match status" value="1"/>
</dbReference>
<dbReference type="PANTHER" id="PTHR18945">
    <property type="entry name" value="NEUROTRANSMITTER GATED ION CHANNEL"/>
    <property type="match status" value="1"/>
</dbReference>
<name>A0AAJ7PJX0_LATCA</name>
<dbReference type="KEGG" id="lcf:108881235"/>
<dbReference type="GeneID" id="108881235"/>
<keyword evidence="1" id="KW-0812">Transmembrane</keyword>
<feature type="transmembrane region" description="Helical" evidence="1">
    <location>
        <begin position="80"/>
        <end position="103"/>
    </location>
</feature>
<dbReference type="RefSeq" id="XP_018528613.1">
    <property type="nucleotide sequence ID" value="XM_018673097.2"/>
</dbReference>
<dbReference type="InterPro" id="IPR038050">
    <property type="entry name" value="Neuro_actylchol_rec"/>
</dbReference>
<dbReference type="AlphaFoldDB" id="A0AAJ7PJX0"/>
<dbReference type="InterPro" id="IPR036719">
    <property type="entry name" value="Neuro-gated_channel_TM_sf"/>
</dbReference>
<feature type="domain" description="Neurotransmitter-gated ion-channel transmembrane" evidence="2">
    <location>
        <begin position="86"/>
        <end position="143"/>
    </location>
</feature>
<sequence>MLSALNSKMSKIFLFYIPAKDIKMIQGNTAEAILAQSREVLQTKGEWELADIEIVPSTLMISDGSYSDIKFFIILKRRPILYVVNLLIPSCFLMAVDLFSFLLPPQNVDRAAFKMTLILGYTVFLLIMNDLLPVTGDSTPLISE</sequence>
<keyword evidence="1" id="KW-1133">Transmembrane helix</keyword>
<evidence type="ECO:0000256" key="1">
    <source>
        <dbReference type="SAM" id="Phobius"/>
    </source>
</evidence>
<dbReference type="GO" id="GO:0016020">
    <property type="term" value="C:membrane"/>
    <property type="evidence" value="ECO:0007669"/>
    <property type="project" value="InterPro"/>
</dbReference>
<reference evidence="4" key="1">
    <citation type="submission" date="2025-08" db="UniProtKB">
        <authorList>
            <consortium name="RefSeq"/>
        </authorList>
    </citation>
    <scope>IDENTIFICATION</scope>
    <source>
        <tissue evidence="4">Brain</tissue>
    </source>
</reference>